<dbReference type="GO" id="GO:0004074">
    <property type="term" value="F:biliverdin reductase [NAD(P)H] activity"/>
    <property type="evidence" value="ECO:0007669"/>
    <property type="project" value="TreeGrafter"/>
</dbReference>
<comment type="caution">
    <text evidence="2">The sequence shown here is derived from an EMBL/GenBank/DDBJ whole genome shotgun (WGS) entry which is preliminary data.</text>
</comment>
<evidence type="ECO:0000259" key="1">
    <source>
        <dbReference type="Pfam" id="PF13460"/>
    </source>
</evidence>
<organism evidence="2 3">
    <name type="scientific">Lactiplantibacillus fabifermentans DSM 21115</name>
    <dbReference type="NCBI Taxonomy" id="1413187"/>
    <lineage>
        <taxon>Bacteria</taxon>
        <taxon>Bacillati</taxon>
        <taxon>Bacillota</taxon>
        <taxon>Bacilli</taxon>
        <taxon>Lactobacillales</taxon>
        <taxon>Lactobacillaceae</taxon>
        <taxon>Lactiplantibacillus</taxon>
    </lineage>
</organism>
<dbReference type="Proteomes" id="UP000050920">
    <property type="component" value="Unassembled WGS sequence"/>
</dbReference>
<accession>A0A0R2NN35</accession>
<feature type="domain" description="NAD(P)-binding" evidence="1">
    <location>
        <begin position="9"/>
        <end position="185"/>
    </location>
</feature>
<dbReference type="SUPFAM" id="SSF51735">
    <property type="entry name" value="NAD(P)-binding Rossmann-fold domains"/>
    <property type="match status" value="1"/>
</dbReference>
<keyword evidence="3" id="KW-1185">Reference proteome</keyword>
<dbReference type="Gene3D" id="3.40.50.720">
    <property type="entry name" value="NAD(P)-binding Rossmann-like Domain"/>
    <property type="match status" value="1"/>
</dbReference>
<evidence type="ECO:0000313" key="3">
    <source>
        <dbReference type="Proteomes" id="UP000050920"/>
    </source>
</evidence>
<dbReference type="PANTHER" id="PTHR43355">
    <property type="entry name" value="FLAVIN REDUCTASE (NADPH)"/>
    <property type="match status" value="1"/>
</dbReference>
<dbReference type="InterPro" id="IPR016040">
    <property type="entry name" value="NAD(P)-bd_dom"/>
</dbReference>
<dbReference type="AlphaFoldDB" id="A0A0R2NN35"/>
<dbReference type="Pfam" id="PF13460">
    <property type="entry name" value="NAD_binding_10"/>
    <property type="match status" value="1"/>
</dbReference>
<dbReference type="InterPro" id="IPR051606">
    <property type="entry name" value="Polyketide_Oxido-like"/>
</dbReference>
<name>A0A0R2NN35_9LACO</name>
<dbReference type="GO" id="GO:0042602">
    <property type="term" value="F:riboflavin reductase (NADPH) activity"/>
    <property type="evidence" value="ECO:0007669"/>
    <property type="project" value="TreeGrafter"/>
</dbReference>
<dbReference type="PANTHER" id="PTHR43355:SF2">
    <property type="entry name" value="FLAVIN REDUCTASE (NADPH)"/>
    <property type="match status" value="1"/>
</dbReference>
<sequence>MMQRILLIGATTSLGQVTRNYLLKNSTDEITILDSHATRLVTDDGRETVINGDPTKLDVLVSALQQQDVVLVTLNDNVPSLAANLVAAMQSRQLKRLVLVSSMGIYNEIPAHLGPGTNLKQNRRLQPFRQTADIIENSALDYTIVRPAGLDDGLGDYEVTLKGEPFGGRCVARLAVADVILTAIDTAAYQRESVGVDRPD</sequence>
<evidence type="ECO:0000313" key="2">
    <source>
        <dbReference type="EMBL" id="KRO27169.1"/>
    </source>
</evidence>
<dbReference type="EMBL" id="AYGX02000084">
    <property type="protein sequence ID" value="KRO27169.1"/>
    <property type="molecule type" value="Genomic_DNA"/>
</dbReference>
<dbReference type="InterPro" id="IPR036291">
    <property type="entry name" value="NAD(P)-bd_dom_sf"/>
</dbReference>
<dbReference type="RefSeq" id="WP_082621234.1">
    <property type="nucleotide sequence ID" value="NZ_AYGX02000084.1"/>
</dbReference>
<protein>
    <recommendedName>
        <fullName evidence="1">NAD(P)-binding domain-containing protein</fullName>
    </recommendedName>
</protein>
<reference evidence="2 3" key="1">
    <citation type="journal article" date="2015" name="Genome Announc.">
        <title>Expanding the biotechnology potential of lactobacilli through comparative genomics of 213 strains and associated genera.</title>
        <authorList>
            <person name="Sun Z."/>
            <person name="Harris H.M."/>
            <person name="McCann A."/>
            <person name="Guo C."/>
            <person name="Argimon S."/>
            <person name="Zhang W."/>
            <person name="Yang X."/>
            <person name="Jeffery I.B."/>
            <person name="Cooney J.C."/>
            <person name="Kagawa T.F."/>
            <person name="Liu W."/>
            <person name="Song Y."/>
            <person name="Salvetti E."/>
            <person name="Wrobel A."/>
            <person name="Rasinkangas P."/>
            <person name="Parkhill J."/>
            <person name="Rea M.C."/>
            <person name="O'Sullivan O."/>
            <person name="Ritari J."/>
            <person name="Douillard F.P."/>
            <person name="Paul Ross R."/>
            <person name="Yang R."/>
            <person name="Briner A.E."/>
            <person name="Felis G.E."/>
            <person name="de Vos W.M."/>
            <person name="Barrangou R."/>
            <person name="Klaenhammer T.R."/>
            <person name="Caufield P.W."/>
            <person name="Cui Y."/>
            <person name="Zhang H."/>
            <person name="O'Toole P.W."/>
        </authorList>
    </citation>
    <scope>NUCLEOTIDE SEQUENCE [LARGE SCALE GENOMIC DNA]</scope>
    <source>
        <strain evidence="2 3">DSM 21115</strain>
    </source>
</reference>
<proteinExistence type="predicted"/>
<gene>
    <name evidence="2" type="ORF">DY78_GL000276</name>
</gene>